<proteinExistence type="inferred from homology"/>
<feature type="domain" description="Four-carbon acid sugar kinase nucleotide binding" evidence="8">
    <location>
        <begin position="256"/>
        <end position="344"/>
    </location>
</feature>
<comment type="caution">
    <text evidence="9">The sequence shown here is derived from an EMBL/GenBank/DDBJ whole genome shotgun (WGS) entry which is preliminary data.</text>
</comment>
<keyword evidence="6" id="KW-0119">Carbohydrate metabolism</keyword>
<comment type="similarity">
    <text evidence="1">Belongs to the four-carbon acid sugar kinase family.</text>
</comment>
<keyword evidence="10" id="KW-1185">Reference proteome</keyword>
<evidence type="ECO:0000259" key="8">
    <source>
        <dbReference type="Pfam" id="PF17042"/>
    </source>
</evidence>
<evidence type="ECO:0000259" key="7">
    <source>
        <dbReference type="Pfam" id="PF07005"/>
    </source>
</evidence>
<dbReference type="SUPFAM" id="SSF142764">
    <property type="entry name" value="YgbK-like"/>
    <property type="match status" value="1"/>
</dbReference>
<evidence type="ECO:0000256" key="4">
    <source>
        <dbReference type="ARBA" id="ARBA00022777"/>
    </source>
</evidence>
<keyword evidence="5" id="KW-0067">ATP-binding</keyword>
<evidence type="ECO:0000256" key="6">
    <source>
        <dbReference type="ARBA" id="ARBA00023277"/>
    </source>
</evidence>
<dbReference type="Proteomes" id="UP001161406">
    <property type="component" value="Unassembled WGS sequence"/>
</dbReference>
<feature type="domain" description="Four-carbon acid sugar kinase N-terminal" evidence="7">
    <location>
        <begin position="6"/>
        <end position="131"/>
    </location>
</feature>
<dbReference type="InterPro" id="IPR010737">
    <property type="entry name" value="4-carb_acid_sugar_kinase_N"/>
</dbReference>
<evidence type="ECO:0000313" key="10">
    <source>
        <dbReference type="Proteomes" id="UP001161406"/>
    </source>
</evidence>
<evidence type="ECO:0000256" key="1">
    <source>
        <dbReference type="ARBA" id="ARBA00005715"/>
    </source>
</evidence>
<gene>
    <name evidence="9" type="ORF">GCM10007913_35520</name>
</gene>
<sequence>MSLKVGMIADDLTGALDACAPFAAQGLRTMVVIAPDGLERDDPALRDAEVICINTASREIAAGEAGRRAGAAMEVLAALAPKLVFKKLDSRLKGHVAVELGAVLAASGRGHAVLAPAIPDLGRLVRNGAVCGMGVEGPIAVAPLCGGLPVSVPDTENAEAMAIVAGRLWDEAGHVVAAGARGLAQALAVRFPQRLAPDVTRPLPHKLLIAIGSRDPITRAQVDHVMAVAAPVRVRAPNGHVPQLALTAPVTLVTAERGETAEAGDVVAARFAAGLADMVQSTPPAAMLISGGETAYALLRQLGAGTILLGGEALPGVPFGWAQIGGKTVQILTKSGGFGPRDTISLLTGVPAELD</sequence>
<protein>
    <recommendedName>
        <fullName evidence="11">Four-carbon acid sugar kinase family protein</fullName>
    </recommendedName>
</protein>
<dbReference type="InterPro" id="IPR031475">
    <property type="entry name" value="NBD_C"/>
</dbReference>
<reference evidence="9" key="1">
    <citation type="journal article" date="2014" name="Int. J. Syst. Evol. Microbiol.">
        <title>Complete genome of a new Firmicutes species belonging to the dominant human colonic microbiota ('Ruminococcus bicirculans') reveals two chromosomes and a selective capacity to utilize plant glucans.</title>
        <authorList>
            <consortium name="NISC Comparative Sequencing Program"/>
            <person name="Wegmann U."/>
            <person name="Louis P."/>
            <person name="Goesmann A."/>
            <person name="Henrissat B."/>
            <person name="Duncan S.H."/>
            <person name="Flint H.J."/>
        </authorList>
    </citation>
    <scope>NUCLEOTIDE SEQUENCE</scope>
    <source>
        <strain evidence="9">NBRC 103855</strain>
    </source>
</reference>
<evidence type="ECO:0000256" key="3">
    <source>
        <dbReference type="ARBA" id="ARBA00022741"/>
    </source>
</evidence>
<dbReference type="Pfam" id="PF07005">
    <property type="entry name" value="SBD_N"/>
    <property type="match status" value="1"/>
</dbReference>
<dbReference type="InterPro" id="IPR037051">
    <property type="entry name" value="4-carb_acid_sugar_kinase_N_sf"/>
</dbReference>
<accession>A0ABQ5UKC4</accession>
<dbReference type="Gene3D" id="3.40.980.20">
    <property type="entry name" value="Four-carbon acid sugar kinase, nucleotide binding domain"/>
    <property type="match status" value="1"/>
</dbReference>
<dbReference type="RefSeq" id="WP_284393132.1">
    <property type="nucleotide sequence ID" value="NZ_BSNG01000002.1"/>
</dbReference>
<organism evidence="9 10">
    <name type="scientific">Devosia yakushimensis</name>
    <dbReference type="NCBI Taxonomy" id="470028"/>
    <lineage>
        <taxon>Bacteria</taxon>
        <taxon>Pseudomonadati</taxon>
        <taxon>Pseudomonadota</taxon>
        <taxon>Alphaproteobacteria</taxon>
        <taxon>Hyphomicrobiales</taxon>
        <taxon>Devosiaceae</taxon>
        <taxon>Devosia</taxon>
    </lineage>
</organism>
<evidence type="ECO:0000313" key="9">
    <source>
        <dbReference type="EMBL" id="GLQ11620.1"/>
    </source>
</evidence>
<evidence type="ECO:0000256" key="5">
    <source>
        <dbReference type="ARBA" id="ARBA00022840"/>
    </source>
</evidence>
<keyword evidence="4" id="KW-0418">Kinase</keyword>
<name>A0ABQ5UKC4_9HYPH</name>
<reference evidence="9" key="2">
    <citation type="submission" date="2023-01" db="EMBL/GenBank/DDBJ databases">
        <title>Draft genome sequence of Devosia yakushimensis strain NBRC 103855.</title>
        <authorList>
            <person name="Sun Q."/>
            <person name="Mori K."/>
        </authorList>
    </citation>
    <scope>NUCLEOTIDE SEQUENCE</scope>
    <source>
        <strain evidence="9">NBRC 103855</strain>
    </source>
</reference>
<dbReference type="Pfam" id="PF17042">
    <property type="entry name" value="NBD_C"/>
    <property type="match status" value="1"/>
</dbReference>
<evidence type="ECO:0000256" key="2">
    <source>
        <dbReference type="ARBA" id="ARBA00022679"/>
    </source>
</evidence>
<dbReference type="InterPro" id="IPR042213">
    <property type="entry name" value="NBD_C_sf"/>
</dbReference>
<dbReference type="EMBL" id="BSNG01000002">
    <property type="protein sequence ID" value="GLQ11620.1"/>
    <property type="molecule type" value="Genomic_DNA"/>
</dbReference>
<keyword evidence="2" id="KW-0808">Transferase</keyword>
<keyword evidence="3" id="KW-0547">Nucleotide-binding</keyword>
<dbReference type="Gene3D" id="3.40.50.10840">
    <property type="entry name" value="Putative sugar-binding, N-terminal domain"/>
    <property type="match status" value="1"/>
</dbReference>
<evidence type="ECO:0008006" key="11">
    <source>
        <dbReference type="Google" id="ProtNLM"/>
    </source>
</evidence>